<comment type="caution">
    <text evidence="2">The sequence shown here is derived from an EMBL/GenBank/DDBJ whole genome shotgun (WGS) entry which is preliminary data.</text>
</comment>
<sequence>MIKKHKIKKNFIERLNEIQNVKALDVPKKVVLVNKQFHDDLVNWLTTKKTKSPKNLNTDFLVDGDKIKSNLKRGVDYEIIGGNLWGDITKKFGTAQKVEAILIRNPKSGEDTVLITNVNCIQFNIYLPKKIRSTNLYSISKMPIEYYSHSDWLLEDVKNKICELYDIDKSMFSFTKHKTSNLNDRIDEKSKMIQVLNIYKNELDLRRNKLSQMQEKTSKKNGKSSDATNLESMKMHKNPSALASDIFKERNIVSKNNNKKVAKQVGSNSKQKTEKRDVLSYLYASSSDPSTSSESLTAEINI</sequence>
<feature type="region of interest" description="Disordered" evidence="1">
    <location>
        <begin position="212"/>
        <end position="235"/>
    </location>
</feature>
<evidence type="ECO:0000313" key="3">
    <source>
        <dbReference type="Proteomes" id="UP001470230"/>
    </source>
</evidence>
<name>A0ABR2L0Q2_9EUKA</name>
<keyword evidence="3" id="KW-1185">Reference proteome</keyword>
<dbReference type="SUPFAM" id="SSF143791">
    <property type="entry name" value="DUSP-like"/>
    <property type="match status" value="1"/>
</dbReference>
<gene>
    <name evidence="2" type="ORF">M9Y10_014571</name>
</gene>
<evidence type="ECO:0000256" key="1">
    <source>
        <dbReference type="SAM" id="MobiDB-lite"/>
    </source>
</evidence>
<accession>A0ABR2L0Q2</accession>
<feature type="region of interest" description="Disordered" evidence="1">
    <location>
        <begin position="257"/>
        <end position="276"/>
    </location>
</feature>
<protein>
    <submittedName>
        <fullName evidence="2">Uncharacterized protein</fullName>
    </submittedName>
</protein>
<dbReference type="EMBL" id="JAPFFF010000002">
    <property type="protein sequence ID" value="KAK8896658.1"/>
    <property type="molecule type" value="Genomic_DNA"/>
</dbReference>
<dbReference type="InterPro" id="IPR035927">
    <property type="entry name" value="DUSP-like_sf"/>
</dbReference>
<dbReference type="Proteomes" id="UP001470230">
    <property type="component" value="Unassembled WGS sequence"/>
</dbReference>
<proteinExistence type="predicted"/>
<organism evidence="2 3">
    <name type="scientific">Tritrichomonas musculus</name>
    <dbReference type="NCBI Taxonomy" id="1915356"/>
    <lineage>
        <taxon>Eukaryota</taxon>
        <taxon>Metamonada</taxon>
        <taxon>Parabasalia</taxon>
        <taxon>Tritrichomonadida</taxon>
        <taxon>Tritrichomonadidae</taxon>
        <taxon>Tritrichomonas</taxon>
    </lineage>
</organism>
<evidence type="ECO:0000313" key="2">
    <source>
        <dbReference type="EMBL" id="KAK8896658.1"/>
    </source>
</evidence>
<reference evidence="2 3" key="1">
    <citation type="submission" date="2024-04" db="EMBL/GenBank/DDBJ databases">
        <title>Tritrichomonas musculus Genome.</title>
        <authorList>
            <person name="Alves-Ferreira E."/>
            <person name="Grigg M."/>
            <person name="Lorenzi H."/>
            <person name="Galac M."/>
        </authorList>
    </citation>
    <scope>NUCLEOTIDE SEQUENCE [LARGE SCALE GENOMIC DNA]</scope>
    <source>
        <strain evidence="2 3">EAF2021</strain>
    </source>
</reference>